<name>A0A8H5BFD6_9AGAR</name>
<feature type="coiled-coil region" evidence="1">
    <location>
        <begin position="64"/>
        <end position="91"/>
    </location>
</feature>
<keyword evidence="4" id="KW-1185">Reference proteome</keyword>
<sequence>MTLDDHLASNNDMSESPAANAEALSSEVEKTKSFGAANKHPMQGMTAALDALQNQTMQIALLGNVGTTQEISELRDQMRNQDQKHKEALTEIQSILDDLLQTQIQDSMRQKVEEEITAQIDDMVKEYVAECLKAHIPQDLQEEVAMSKKELEELNLRLHNSESRRANGKLRSNKPNDLLATMYMLDGQVSSNYPKDLKGLFTLRLDKIKTLMTEYGLPNITESRESNLNRLMQFCGVRYQLVE</sequence>
<dbReference type="Proteomes" id="UP000567179">
    <property type="component" value="Unassembled WGS sequence"/>
</dbReference>
<gene>
    <name evidence="3" type="ORF">D9619_001639</name>
</gene>
<comment type="caution">
    <text evidence="3">The sequence shown here is derived from an EMBL/GenBank/DDBJ whole genome shotgun (WGS) entry which is preliminary data.</text>
</comment>
<dbReference type="OrthoDB" id="3235759at2759"/>
<evidence type="ECO:0000256" key="2">
    <source>
        <dbReference type="SAM" id="MobiDB-lite"/>
    </source>
</evidence>
<dbReference type="AlphaFoldDB" id="A0A8H5BFD6"/>
<evidence type="ECO:0000313" key="4">
    <source>
        <dbReference type="Proteomes" id="UP000567179"/>
    </source>
</evidence>
<organism evidence="3 4">
    <name type="scientific">Psilocybe cf. subviscida</name>
    <dbReference type="NCBI Taxonomy" id="2480587"/>
    <lineage>
        <taxon>Eukaryota</taxon>
        <taxon>Fungi</taxon>
        <taxon>Dikarya</taxon>
        <taxon>Basidiomycota</taxon>
        <taxon>Agaricomycotina</taxon>
        <taxon>Agaricomycetes</taxon>
        <taxon>Agaricomycetidae</taxon>
        <taxon>Agaricales</taxon>
        <taxon>Agaricineae</taxon>
        <taxon>Strophariaceae</taxon>
        <taxon>Psilocybe</taxon>
    </lineage>
</organism>
<dbReference type="EMBL" id="JAACJJ010000028">
    <property type="protein sequence ID" value="KAF5322068.1"/>
    <property type="molecule type" value="Genomic_DNA"/>
</dbReference>
<reference evidence="3 4" key="1">
    <citation type="journal article" date="2020" name="ISME J.">
        <title>Uncovering the hidden diversity of litter-decomposition mechanisms in mushroom-forming fungi.</title>
        <authorList>
            <person name="Floudas D."/>
            <person name="Bentzer J."/>
            <person name="Ahren D."/>
            <person name="Johansson T."/>
            <person name="Persson P."/>
            <person name="Tunlid A."/>
        </authorList>
    </citation>
    <scope>NUCLEOTIDE SEQUENCE [LARGE SCALE GENOMIC DNA]</scope>
    <source>
        <strain evidence="3 4">CBS 101986</strain>
    </source>
</reference>
<proteinExistence type="predicted"/>
<feature type="region of interest" description="Disordered" evidence="2">
    <location>
        <begin position="1"/>
        <end position="30"/>
    </location>
</feature>
<evidence type="ECO:0000313" key="3">
    <source>
        <dbReference type="EMBL" id="KAF5322068.1"/>
    </source>
</evidence>
<evidence type="ECO:0000256" key="1">
    <source>
        <dbReference type="SAM" id="Coils"/>
    </source>
</evidence>
<accession>A0A8H5BFD6</accession>
<protein>
    <submittedName>
        <fullName evidence="3">Uncharacterized protein</fullName>
    </submittedName>
</protein>
<keyword evidence="1" id="KW-0175">Coiled coil</keyword>